<dbReference type="PANTHER" id="PTHR13325:SF3">
    <property type="entry name" value="MEMBRANE-BOUND TRANSCRIPTION FACTOR SITE-2 PROTEASE"/>
    <property type="match status" value="1"/>
</dbReference>
<dbReference type="EMBL" id="QPMK01000015">
    <property type="protein sequence ID" value="RDD65044.1"/>
    <property type="molecule type" value="Genomic_DNA"/>
</dbReference>
<evidence type="ECO:0000256" key="2">
    <source>
        <dbReference type="SAM" id="Phobius"/>
    </source>
</evidence>
<organism evidence="3 4">
    <name type="scientific">Thalassococcus profundi</name>
    <dbReference type="NCBI Taxonomy" id="2282382"/>
    <lineage>
        <taxon>Bacteria</taxon>
        <taxon>Pseudomonadati</taxon>
        <taxon>Pseudomonadota</taxon>
        <taxon>Alphaproteobacteria</taxon>
        <taxon>Rhodobacterales</taxon>
        <taxon>Roseobacteraceae</taxon>
        <taxon>Thalassococcus</taxon>
    </lineage>
</organism>
<dbReference type="GO" id="GO:0004222">
    <property type="term" value="F:metalloendopeptidase activity"/>
    <property type="evidence" value="ECO:0007669"/>
    <property type="project" value="InterPro"/>
</dbReference>
<feature type="transmembrane region" description="Helical" evidence="2">
    <location>
        <begin position="151"/>
        <end position="174"/>
    </location>
</feature>
<dbReference type="AlphaFoldDB" id="A0A369TK57"/>
<keyword evidence="2" id="KW-0472">Membrane</keyword>
<dbReference type="GO" id="GO:0031293">
    <property type="term" value="P:membrane protein intracellular domain proteolysis"/>
    <property type="evidence" value="ECO:0007669"/>
    <property type="project" value="TreeGrafter"/>
</dbReference>
<gene>
    <name evidence="3" type="ORF">DU478_16535</name>
</gene>
<dbReference type="PANTHER" id="PTHR13325">
    <property type="entry name" value="PROTEASE M50 MEMBRANE-BOUND TRANSCRIPTION FACTOR SITE 2 PROTEASE"/>
    <property type="match status" value="1"/>
</dbReference>
<reference evidence="3 4" key="1">
    <citation type="submission" date="2018-07" db="EMBL/GenBank/DDBJ databases">
        <title>Thalassococcus profundi sp. nov., a marine bacterium isolated from deep seawater of Okinawa Trough.</title>
        <authorList>
            <person name="Yu M."/>
        </authorList>
    </citation>
    <scope>NUCLEOTIDE SEQUENCE [LARGE SCALE GENOMIC DNA]</scope>
    <source>
        <strain evidence="3 4">WRAS1</strain>
    </source>
</reference>
<name>A0A369TK57_9RHOB</name>
<feature type="transmembrane region" description="Helical" evidence="2">
    <location>
        <begin position="186"/>
        <end position="206"/>
    </location>
</feature>
<feature type="transmembrane region" description="Helical" evidence="2">
    <location>
        <begin position="387"/>
        <end position="406"/>
    </location>
</feature>
<evidence type="ECO:0000313" key="4">
    <source>
        <dbReference type="Proteomes" id="UP000253977"/>
    </source>
</evidence>
<accession>A0A369TK57</accession>
<keyword evidence="2" id="KW-0812">Transmembrane</keyword>
<dbReference type="GO" id="GO:0016020">
    <property type="term" value="C:membrane"/>
    <property type="evidence" value="ECO:0007669"/>
    <property type="project" value="InterPro"/>
</dbReference>
<feature type="transmembrane region" description="Helical" evidence="2">
    <location>
        <begin position="427"/>
        <end position="447"/>
    </location>
</feature>
<keyword evidence="1" id="KW-0175">Coiled coil</keyword>
<keyword evidence="2" id="KW-1133">Transmembrane helix</keyword>
<feature type="transmembrane region" description="Helical" evidence="2">
    <location>
        <begin position="228"/>
        <end position="249"/>
    </location>
</feature>
<proteinExistence type="predicted"/>
<dbReference type="InterPro" id="IPR001193">
    <property type="entry name" value="MBTPS2"/>
</dbReference>
<comment type="caution">
    <text evidence="3">The sequence shown here is derived from an EMBL/GenBank/DDBJ whole genome shotgun (WGS) entry which is preliminary data.</text>
</comment>
<evidence type="ECO:0000313" key="3">
    <source>
        <dbReference type="EMBL" id="RDD65044.1"/>
    </source>
</evidence>
<feature type="transmembrane region" description="Helical" evidence="2">
    <location>
        <begin position="359"/>
        <end position="381"/>
    </location>
</feature>
<feature type="transmembrane region" description="Helical" evidence="2">
    <location>
        <begin position="284"/>
        <end position="303"/>
    </location>
</feature>
<dbReference type="RefSeq" id="WP_114512080.1">
    <property type="nucleotide sequence ID" value="NZ_QPMK01000015.1"/>
</dbReference>
<evidence type="ECO:0000256" key="1">
    <source>
        <dbReference type="SAM" id="Coils"/>
    </source>
</evidence>
<dbReference type="OrthoDB" id="9759690at2"/>
<dbReference type="Proteomes" id="UP000253977">
    <property type="component" value="Unassembled WGS sequence"/>
</dbReference>
<dbReference type="Gene3D" id="1.10.10.1150">
    <property type="entry name" value="Coenzyme PQQ synthesis protein D (PqqD)"/>
    <property type="match status" value="1"/>
</dbReference>
<dbReference type="InterPro" id="IPR041881">
    <property type="entry name" value="PqqD_sf"/>
</dbReference>
<sequence>MATSFESQNWYRAAHLRPALARRIEISRQTFRGQVWYVIRNPMTGKFARITESAHWLVAQMDGTRKLGEIWDAACAELGDMAPAQDELLALMTQLSGLGLLHTDGVPDADGMSDRAGRMRRRMQVMRFLNPLALRFPLFDPNRILDGLWPFARPFFTIFGALAYVALLVAGTVSAGRHWDALTGNIIDRVLAMESLMLLVLVYPLVKLLHELGHGFAVKKWGGEVREVGVMMLVFIPVPYVDASASTAFPGKWQRILVSAAGILVELGLAAGAMLLWAEMEDGLARAACFNVMLIGGVSTLLFNGNPLLRFDGYFVASDLLEIPNLGTRSNRYIGYLIQRYLFGNTRAKTPVRAPGERGWFFVYAIAAFAYRLLISLTIVMIVATRFFILGALLAIWSVTLIFVVPTLKHLRFVATSPALRGIRHRAVTVTGLALVLIVGLLGFLPVPYRTVAQGVVYAPYEATVHATEPGIVATLHAAPNALLEPGRPILTLTDPFADSRLDTARAEARKYQLRYEQALSESAYDIRLWRAQALRAEQESDQLQARAEAMVLTAPRRGVFVLPEASDIEGRFLMRGDVVGYLVDPGELVVRVAVHQESADLIRSRAKAVSLRTADRLEDARPGHIVREVPNVGQRIASRTLTTEGGGPFALDPERGPEPHTLEPIMQFDVAPDTPLDAAAIGMRVHVRIDHGDEPIALRIARRVRQVFLSRFNV</sequence>
<protein>
    <submittedName>
        <fullName evidence="3">Peptidase M50</fullName>
    </submittedName>
</protein>
<feature type="transmembrane region" description="Helical" evidence="2">
    <location>
        <begin position="256"/>
        <end position="278"/>
    </location>
</feature>
<feature type="coiled-coil region" evidence="1">
    <location>
        <begin position="502"/>
        <end position="547"/>
    </location>
</feature>
<keyword evidence="4" id="KW-1185">Reference proteome</keyword>
<dbReference type="GO" id="GO:0005737">
    <property type="term" value="C:cytoplasm"/>
    <property type="evidence" value="ECO:0007669"/>
    <property type="project" value="TreeGrafter"/>
</dbReference>